<dbReference type="CDD" id="cd20006">
    <property type="entry name" value="PBP1_ABC_sugar_binding-like"/>
    <property type="match status" value="1"/>
</dbReference>
<evidence type="ECO:0000256" key="2">
    <source>
        <dbReference type="ARBA" id="ARBA00007639"/>
    </source>
</evidence>
<accession>N2AEJ9</accession>
<name>N2AEJ9_9FIRM</name>
<dbReference type="SUPFAM" id="SSF53822">
    <property type="entry name" value="Periplasmic binding protein-like I"/>
    <property type="match status" value="1"/>
</dbReference>
<dbReference type="EMBL" id="AQFT01000067">
    <property type="protein sequence ID" value="EMZ27847.1"/>
    <property type="molecule type" value="Genomic_DNA"/>
</dbReference>
<dbReference type="OrthoDB" id="1765622at2"/>
<comment type="similarity">
    <text evidence="2">Belongs to the bacterial solute-binding protein 2 family.</text>
</comment>
<organism evidence="5 6">
    <name type="scientific">Eubacterium plexicaudatum ASF492</name>
    <dbReference type="NCBI Taxonomy" id="1235802"/>
    <lineage>
        <taxon>Bacteria</taxon>
        <taxon>Bacillati</taxon>
        <taxon>Bacillota</taxon>
        <taxon>Clostridia</taxon>
        <taxon>Eubacteriales</taxon>
        <taxon>Eubacteriaceae</taxon>
        <taxon>Eubacterium</taxon>
    </lineage>
</organism>
<sequence>MKTEKIKTKYTLILAAVGLVVFAFLVLSVSMGKEEKKQWKLVFVPKTIDPTNGFWTSLIDGAQLGAKEYGAQLEVMGETTEEDIEGQIANIRACIQKKPDAMLVAPCDYIRTADVLEEVVNEGIKLILLDSVVERDVASCIVATDNYEAGKKLGRYAGSMLKTDQNPKIGIVAHVQGASTAMERERGIRDGLGSKVSAIKDVVFCDSSYDKAYTLTVGLMTRYPDMDLLIGTNEYASVGAARAIKDMKLDGKVRLIGFDSLIEEIQLLEAGVFQGIVIQKPFNIGYLGVEQAVRVLEGSDVEKNLSVDSRLITRDNMYEEENQKLLYPFSGQR</sequence>
<comment type="caution">
    <text evidence="5">The sequence shown here is derived from an EMBL/GenBank/DDBJ whole genome shotgun (WGS) entry which is preliminary data.</text>
</comment>
<keyword evidence="3" id="KW-0732">Signal</keyword>
<dbReference type="Proteomes" id="UP000012589">
    <property type="component" value="Unassembled WGS sequence"/>
</dbReference>
<dbReference type="InterPro" id="IPR028082">
    <property type="entry name" value="Peripla_BP_I"/>
</dbReference>
<dbReference type="InterPro" id="IPR025997">
    <property type="entry name" value="SBP_2_dom"/>
</dbReference>
<feature type="domain" description="Periplasmic binding protein" evidence="4">
    <location>
        <begin position="50"/>
        <end position="298"/>
    </location>
</feature>
<dbReference type="STRING" id="1235802.C823_02196"/>
<dbReference type="PANTHER" id="PTHR46847">
    <property type="entry name" value="D-ALLOSE-BINDING PERIPLASMIC PROTEIN-RELATED"/>
    <property type="match status" value="1"/>
</dbReference>
<dbReference type="PANTHER" id="PTHR46847:SF1">
    <property type="entry name" value="D-ALLOSE-BINDING PERIPLASMIC PROTEIN-RELATED"/>
    <property type="match status" value="1"/>
</dbReference>
<dbReference type="Gene3D" id="3.40.50.2300">
    <property type="match status" value="2"/>
</dbReference>
<dbReference type="GO" id="GO:0030246">
    <property type="term" value="F:carbohydrate binding"/>
    <property type="evidence" value="ECO:0007669"/>
    <property type="project" value="UniProtKB-ARBA"/>
</dbReference>
<comment type="subcellular location">
    <subcellularLocation>
        <location evidence="1">Cell envelope</location>
    </subcellularLocation>
</comment>
<evidence type="ECO:0000256" key="1">
    <source>
        <dbReference type="ARBA" id="ARBA00004196"/>
    </source>
</evidence>
<dbReference type="AlphaFoldDB" id="N2AEJ9"/>
<dbReference type="eggNOG" id="COG1879">
    <property type="taxonomic scope" value="Bacteria"/>
</dbReference>
<dbReference type="PATRIC" id="fig|1235802.3.peg.2332"/>
<evidence type="ECO:0000256" key="3">
    <source>
        <dbReference type="ARBA" id="ARBA00022729"/>
    </source>
</evidence>
<evidence type="ECO:0000259" key="4">
    <source>
        <dbReference type="Pfam" id="PF13407"/>
    </source>
</evidence>
<proteinExistence type="inferred from homology"/>
<evidence type="ECO:0000313" key="6">
    <source>
        <dbReference type="Proteomes" id="UP000012589"/>
    </source>
</evidence>
<protein>
    <recommendedName>
        <fullName evidence="4">Periplasmic binding protein domain-containing protein</fullName>
    </recommendedName>
</protein>
<dbReference type="HOGENOM" id="CLU_037628_3_3_9"/>
<dbReference type="GO" id="GO:0030313">
    <property type="term" value="C:cell envelope"/>
    <property type="evidence" value="ECO:0007669"/>
    <property type="project" value="UniProtKB-SubCell"/>
</dbReference>
<keyword evidence="6" id="KW-1185">Reference proteome</keyword>
<dbReference type="Pfam" id="PF13407">
    <property type="entry name" value="Peripla_BP_4"/>
    <property type="match status" value="1"/>
</dbReference>
<gene>
    <name evidence="5" type="ORF">C823_02196</name>
</gene>
<reference evidence="5 6" key="1">
    <citation type="journal article" date="2014" name="Genome Announc.">
        <title>Draft genome sequences of the altered schaedler flora, a defined bacterial community from gnotobiotic mice.</title>
        <authorList>
            <person name="Wannemuehler M.J."/>
            <person name="Overstreet A.M."/>
            <person name="Ward D.V."/>
            <person name="Phillips G.J."/>
        </authorList>
    </citation>
    <scope>NUCLEOTIDE SEQUENCE [LARGE SCALE GENOMIC DNA]</scope>
    <source>
        <strain evidence="5 6">ASF492</strain>
    </source>
</reference>
<evidence type="ECO:0000313" key="5">
    <source>
        <dbReference type="EMBL" id="EMZ27847.1"/>
    </source>
</evidence>